<evidence type="ECO:0000313" key="2">
    <source>
        <dbReference type="EMBL" id="EKO51776.1"/>
    </source>
</evidence>
<dbReference type="Proteomes" id="UP000006339">
    <property type="component" value="Unassembled WGS sequence"/>
</dbReference>
<keyword evidence="1" id="KW-0812">Transmembrane</keyword>
<dbReference type="AlphaFoldDB" id="A0A828Y2R6"/>
<proteinExistence type="predicted"/>
<evidence type="ECO:0000256" key="1">
    <source>
        <dbReference type="SAM" id="Phobius"/>
    </source>
</evidence>
<gene>
    <name evidence="2" type="ORF">LEP1GSC131_1364</name>
</gene>
<feature type="transmembrane region" description="Helical" evidence="1">
    <location>
        <begin position="18"/>
        <end position="34"/>
    </location>
</feature>
<accession>A0A828Y2R6</accession>
<evidence type="ECO:0000313" key="3">
    <source>
        <dbReference type="Proteomes" id="UP000006339"/>
    </source>
</evidence>
<sequence length="43" mass="5340">MNFEFSDKHKTTILRKNLISKFLFLDFIMVYYILKRNRNLQSI</sequence>
<keyword evidence="1" id="KW-0472">Membrane</keyword>
<keyword evidence="1" id="KW-1133">Transmembrane helix</keyword>
<organism evidence="2 3">
    <name type="scientific">Leptospira kirschneri str. 200802841</name>
    <dbReference type="NCBI Taxonomy" id="1193047"/>
    <lineage>
        <taxon>Bacteria</taxon>
        <taxon>Pseudomonadati</taxon>
        <taxon>Spirochaetota</taxon>
        <taxon>Spirochaetia</taxon>
        <taxon>Leptospirales</taxon>
        <taxon>Leptospiraceae</taxon>
        <taxon>Leptospira</taxon>
    </lineage>
</organism>
<name>A0A828Y2R6_9LEPT</name>
<comment type="caution">
    <text evidence="2">The sequence shown here is derived from an EMBL/GenBank/DDBJ whole genome shotgun (WGS) entry which is preliminary data.</text>
</comment>
<keyword evidence="3" id="KW-1185">Reference proteome</keyword>
<protein>
    <submittedName>
        <fullName evidence="2">Uncharacterized protein</fullName>
    </submittedName>
</protein>
<reference evidence="2" key="1">
    <citation type="submission" date="2012-10" db="EMBL/GenBank/DDBJ databases">
        <authorList>
            <person name="Harkins D.M."/>
            <person name="Durkin A.S."/>
            <person name="Brinkac L.M."/>
            <person name="Selengut J.D."/>
            <person name="Sanka R."/>
            <person name="DePew J."/>
            <person name="Purushe J."/>
            <person name="Picardeau M."/>
            <person name="Werts C."/>
            <person name="Goarant C."/>
            <person name="Vinetz J.M."/>
            <person name="Sutton G.G."/>
            <person name="Nelson W.C."/>
            <person name="Fouts D.E."/>
        </authorList>
    </citation>
    <scope>NUCLEOTIDE SEQUENCE [LARGE SCALE GENOMIC DNA]</scope>
    <source>
        <strain evidence="2">200802841</strain>
    </source>
</reference>
<dbReference type="EMBL" id="AKWH02000032">
    <property type="protein sequence ID" value="EKO51776.1"/>
    <property type="molecule type" value="Genomic_DNA"/>
</dbReference>